<evidence type="ECO:0000256" key="1">
    <source>
        <dbReference type="ARBA" id="ARBA00004123"/>
    </source>
</evidence>
<dbReference type="SUPFAM" id="SSF57667">
    <property type="entry name" value="beta-beta-alpha zinc fingers"/>
    <property type="match status" value="1"/>
</dbReference>
<evidence type="ECO:0000256" key="11">
    <source>
        <dbReference type="ARBA" id="ARBA00023163"/>
    </source>
</evidence>
<comment type="subcellular location">
    <subcellularLocation>
        <location evidence="1">Nucleus</location>
    </subcellularLocation>
</comment>
<protein>
    <recommendedName>
        <fullName evidence="15">C2H2-type domain-containing protein</fullName>
    </recommendedName>
</protein>
<keyword evidence="4" id="KW-0479">Metal-binding</keyword>
<evidence type="ECO:0000256" key="2">
    <source>
        <dbReference type="ARBA" id="ARBA00006991"/>
    </source>
</evidence>
<proteinExistence type="inferred from homology"/>
<comment type="caution">
    <text evidence="16">The sequence shown here is derived from an EMBL/GenBank/DDBJ whole genome shotgun (WGS) entry which is preliminary data.</text>
</comment>
<evidence type="ECO:0000256" key="4">
    <source>
        <dbReference type="ARBA" id="ARBA00022723"/>
    </source>
</evidence>
<feature type="compositionally biased region" description="Basic residues" evidence="14">
    <location>
        <begin position="75"/>
        <end position="85"/>
    </location>
</feature>
<keyword evidence="10" id="KW-0238">DNA-binding</keyword>
<feature type="domain" description="C2H2-type" evidence="15">
    <location>
        <begin position="197"/>
        <end position="224"/>
    </location>
</feature>
<dbReference type="GO" id="GO:0008270">
    <property type="term" value="F:zinc ion binding"/>
    <property type="evidence" value="ECO:0007669"/>
    <property type="project" value="UniProtKB-KW"/>
</dbReference>
<keyword evidence="11" id="KW-0804">Transcription</keyword>
<dbReference type="PROSITE" id="PS50157">
    <property type="entry name" value="ZINC_FINGER_C2H2_2"/>
    <property type="match status" value="2"/>
</dbReference>
<evidence type="ECO:0000256" key="9">
    <source>
        <dbReference type="ARBA" id="ARBA00023015"/>
    </source>
</evidence>
<name>A0A9P8PTG2_9ASCO</name>
<feature type="region of interest" description="Disordered" evidence="14">
    <location>
        <begin position="170"/>
        <end position="192"/>
    </location>
</feature>
<feature type="compositionally biased region" description="Polar residues" evidence="14">
    <location>
        <begin position="1"/>
        <end position="20"/>
    </location>
</feature>
<evidence type="ECO:0000256" key="14">
    <source>
        <dbReference type="SAM" id="MobiDB-lite"/>
    </source>
</evidence>
<evidence type="ECO:0000256" key="8">
    <source>
        <dbReference type="ARBA" id="ARBA00022843"/>
    </source>
</evidence>
<keyword evidence="12" id="KW-0539">Nucleus</keyword>
<evidence type="ECO:0000259" key="15">
    <source>
        <dbReference type="PROSITE" id="PS50157"/>
    </source>
</evidence>
<evidence type="ECO:0000256" key="12">
    <source>
        <dbReference type="ARBA" id="ARBA00023242"/>
    </source>
</evidence>
<dbReference type="InterPro" id="IPR013087">
    <property type="entry name" value="Znf_C2H2_type"/>
</dbReference>
<evidence type="ECO:0000256" key="13">
    <source>
        <dbReference type="PROSITE-ProRule" id="PRU00042"/>
    </source>
</evidence>
<dbReference type="GO" id="GO:0000981">
    <property type="term" value="F:DNA-binding transcription factor activity, RNA polymerase II-specific"/>
    <property type="evidence" value="ECO:0007669"/>
    <property type="project" value="TreeGrafter"/>
</dbReference>
<reference evidence="16" key="2">
    <citation type="submission" date="2021-01" db="EMBL/GenBank/DDBJ databases">
        <authorList>
            <person name="Schikora-Tamarit M.A."/>
        </authorList>
    </citation>
    <scope>NUCLEOTIDE SEQUENCE</scope>
    <source>
        <strain evidence="16">CBS6341</strain>
    </source>
</reference>
<dbReference type="OrthoDB" id="8922241at2759"/>
<sequence length="273" mass="30890">MSHNINSIASLINSDNSNSGNHDEDRKFLRAAAEAIVATSMNNEIDPTILELLKRIQYANTSPDQSGGLSSHGNRNNHHHHHQHHHDNDHNGHNGHNHNNNHNLQQQNSVGNNSIDFNFLNQNNNNHKPNSNYNFLNNSQTTTTSLETSHFPNFNLNYFDNLTKHRHTNSITPSASLDNTSDSSSPQRSNSITEKPFICSDCSLSFRRSSDLRRHQRAHLPILPHICQLCGKGFARKDALKRHSDTLTCKRNREKLINSGGDLEKILKLGDRR</sequence>
<keyword evidence="8" id="KW-0832">Ubl conjugation</keyword>
<dbReference type="SMART" id="SM00355">
    <property type="entry name" value="ZnF_C2H2"/>
    <property type="match status" value="2"/>
</dbReference>
<dbReference type="PANTHER" id="PTHR23235:SF120">
    <property type="entry name" value="KRUPPEL-LIKE FACTOR 15"/>
    <property type="match status" value="1"/>
</dbReference>
<comment type="similarity">
    <text evidence="2">Belongs to the krueppel C2H2-type zinc-finger protein family.</text>
</comment>
<dbReference type="Proteomes" id="UP000769528">
    <property type="component" value="Unassembled WGS sequence"/>
</dbReference>
<accession>A0A9P8PTG2</accession>
<feature type="region of interest" description="Disordered" evidence="14">
    <location>
        <begin position="61"/>
        <end position="139"/>
    </location>
</feature>
<feature type="compositionally biased region" description="Polar residues" evidence="14">
    <location>
        <begin position="61"/>
        <end position="71"/>
    </location>
</feature>
<organism evidence="16 17">
    <name type="scientific">Wickerhamomyces mucosus</name>
    <dbReference type="NCBI Taxonomy" id="1378264"/>
    <lineage>
        <taxon>Eukaryota</taxon>
        <taxon>Fungi</taxon>
        <taxon>Dikarya</taxon>
        <taxon>Ascomycota</taxon>
        <taxon>Saccharomycotina</taxon>
        <taxon>Saccharomycetes</taxon>
        <taxon>Phaffomycetales</taxon>
        <taxon>Wickerhamomycetaceae</taxon>
        <taxon>Wickerhamomyces</taxon>
    </lineage>
</organism>
<keyword evidence="5" id="KW-0677">Repeat</keyword>
<keyword evidence="3" id="KW-1017">Isopeptide bond</keyword>
<feature type="domain" description="C2H2-type" evidence="15">
    <location>
        <begin position="225"/>
        <end position="252"/>
    </location>
</feature>
<dbReference type="EMBL" id="JAEUBF010000550">
    <property type="protein sequence ID" value="KAH3677109.1"/>
    <property type="molecule type" value="Genomic_DNA"/>
</dbReference>
<evidence type="ECO:0000313" key="16">
    <source>
        <dbReference type="EMBL" id="KAH3677109.1"/>
    </source>
</evidence>
<evidence type="ECO:0000256" key="7">
    <source>
        <dbReference type="ARBA" id="ARBA00022833"/>
    </source>
</evidence>
<evidence type="ECO:0000256" key="6">
    <source>
        <dbReference type="ARBA" id="ARBA00022771"/>
    </source>
</evidence>
<dbReference type="GO" id="GO:0005634">
    <property type="term" value="C:nucleus"/>
    <property type="evidence" value="ECO:0007669"/>
    <property type="project" value="UniProtKB-SubCell"/>
</dbReference>
<keyword evidence="9" id="KW-0805">Transcription regulation</keyword>
<dbReference type="PANTHER" id="PTHR23235">
    <property type="entry name" value="KRUEPPEL-LIKE TRANSCRIPTION FACTOR"/>
    <property type="match status" value="1"/>
</dbReference>
<dbReference type="FunFam" id="3.30.160.60:FF:000100">
    <property type="entry name" value="Zinc finger 45-like"/>
    <property type="match status" value="1"/>
</dbReference>
<feature type="compositionally biased region" description="Low complexity" evidence="14">
    <location>
        <begin position="174"/>
        <end position="185"/>
    </location>
</feature>
<dbReference type="GO" id="GO:0000978">
    <property type="term" value="F:RNA polymerase II cis-regulatory region sequence-specific DNA binding"/>
    <property type="evidence" value="ECO:0007669"/>
    <property type="project" value="TreeGrafter"/>
</dbReference>
<keyword evidence="7" id="KW-0862">Zinc</keyword>
<dbReference type="Pfam" id="PF00096">
    <property type="entry name" value="zf-C2H2"/>
    <property type="match status" value="2"/>
</dbReference>
<evidence type="ECO:0000313" key="17">
    <source>
        <dbReference type="Proteomes" id="UP000769528"/>
    </source>
</evidence>
<dbReference type="InterPro" id="IPR036236">
    <property type="entry name" value="Znf_C2H2_sf"/>
</dbReference>
<evidence type="ECO:0000256" key="10">
    <source>
        <dbReference type="ARBA" id="ARBA00023125"/>
    </source>
</evidence>
<keyword evidence="17" id="KW-1185">Reference proteome</keyword>
<dbReference type="PROSITE" id="PS00028">
    <property type="entry name" value="ZINC_FINGER_C2H2_1"/>
    <property type="match status" value="1"/>
</dbReference>
<dbReference type="AlphaFoldDB" id="A0A9P8PTG2"/>
<evidence type="ECO:0000256" key="5">
    <source>
        <dbReference type="ARBA" id="ARBA00022737"/>
    </source>
</evidence>
<evidence type="ECO:0000256" key="3">
    <source>
        <dbReference type="ARBA" id="ARBA00022499"/>
    </source>
</evidence>
<feature type="compositionally biased region" description="Low complexity" evidence="14">
    <location>
        <begin position="97"/>
        <end position="135"/>
    </location>
</feature>
<gene>
    <name evidence="16" type="ORF">WICMUC_001864</name>
</gene>
<feature type="region of interest" description="Disordered" evidence="14">
    <location>
        <begin position="1"/>
        <end position="23"/>
    </location>
</feature>
<keyword evidence="6 13" id="KW-0863">Zinc-finger</keyword>
<dbReference type="Gene3D" id="3.30.160.60">
    <property type="entry name" value="Classic Zinc Finger"/>
    <property type="match status" value="2"/>
</dbReference>
<reference evidence="16" key="1">
    <citation type="journal article" date="2021" name="Open Biol.">
        <title>Shared evolutionary footprints suggest mitochondrial oxidative damage underlies multiple complex I losses in fungi.</title>
        <authorList>
            <person name="Schikora-Tamarit M.A."/>
            <person name="Marcet-Houben M."/>
            <person name="Nosek J."/>
            <person name="Gabaldon T."/>
        </authorList>
    </citation>
    <scope>NUCLEOTIDE SEQUENCE</scope>
    <source>
        <strain evidence="16">CBS6341</strain>
    </source>
</reference>
<dbReference type="FunFam" id="3.30.160.60:FF:000321">
    <property type="entry name" value="myeloid zinc finger 1 isoform X1"/>
    <property type="match status" value="1"/>
</dbReference>